<dbReference type="InterPro" id="IPR002059">
    <property type="entry name" value="CSP_DNA-bd"/>
</dbReference>
<dbReference type="EMBL" id="PTIZ01000001">
    <property type="protein sequence ID" value="PPK77953.1"/>
    <property type="molecule type" value="Genomic_DNA"/>
</dbReference>
<dbReference type="Pfam" id="PF00313">
    <property type="entry name" value="CSD"/>
    <property type="match status" value="1"/>
</dbReference>
<evidence type="ECO:0000256" key="2">
    <source>
        <dbReference type="SAM" id="Phobius"/>
    </source>
</evidence>
<comment type="caution">
    <text evidence="4">The sequence shown here is derived from an EMBL/GenBank/DDBJ whole genome shotgun (WGS) entry which is preliminary data.</text>
</comment>
<organism evidence="4 5">
    <name type="scientific">Methylobacter tundripaludum</name>
    <dbReference type="NCBI Taxonomy" id="173365"/>
    <lineage>
        <taxon>Bacteria</taxon>
        <taxon>Pseudomonadati</taxon>
        <taxon>Pseudomonadota</taxon>
        <taxon>Gammaproteobacteria</taxon>
        <taxon>Methylococcales</taxon>
        <taxon>Methylococcaceae</taxon>
        <taxon>Methylobacter</taxon>
    </lineage>
</organism>
<evidence type="ECO:0000259" key="3">
    <source>
        <dbReference type="PROSITE" id="PS51857"/>
    </source>
</evidence>
<dbReference type="InterPro" id="IPR052069">
    <property type="entry name" value="Ca-reg_mRNA-binding_domain"/>
</dbReference>
<proteinExistence type="predicted"/>
<keyword evidence="2" id="KW-1133">Transmembrane helix</keyword>
<dbReference type="GO" id="GO:0003730">
    <property type="term" value="F:mRNA 3'-UTR binding"/>
    <property type="evidence" value="ECO:0007669"/>
    <property type="project" value="TreeGrafter"/>
</dbReference>
<dbReference type="Gene3D" id="2.40.50.140">
    <property type="entry name" value="Nucleic acid-binding proteins"/>
    <property type="match status" value="1"/>
</dbReference>
<sequence length="190" mass="21166">MNNIFKGKLKRWNDDKGFGFIIPENGNNKVFIHISALKNMSRRPVVGDVILYQLHVGNDGKSKAINAKIDGVSFAKTRSPYRNDKVKRNGVTQIIFIAALVFVGLFAYKKFTAANHLSNESYGLGDSITGIVQGVTRNVKKSKPSYKCDGRTYCSQMTSCEEAEFFITHCPDTKMDGDHDGEPCESQWCG</sequence>
<dbReference type="GO" id="GO:0003677">
    <property type="term" value="F:DNA binding"/>
    <property type="evidence" value="ECO:0007669"/>
    <property type="project" value="UniProtKB-KW"/>
</dbReference>
<dbReference type="GO" id="GO:0005829">
    <property type="term" value="C:cytosol"/>
    <property type="evidence" value="ECO:0007669"/>
    <property type="project" value="UniProtKB-ARBA"/>
</dbReference>
<dbReference type="InterPro" id="IPR011129">
    <property type="entry name" value="CSD"/>
</dbReference>
<dbReference type="CDD" id="cd04458">
    <property type="entry name" value="CSP_CDS"/>
    <property type="match status" value="1"/>
</dbReference>
<keyword evidence="2" id="KW-0812">Transmembrane</keyword>
<dbReference type="PANTHER" id="PTHR12962:SF1">
    <property type="entry name" value="COLD SHOCK DOMAIN-CONTAINING PROTEIN CG9705"/>
    <property type="match status" value="1"/>
</dbReference>
<protein>
    <submittedName>
        <fullName evidence="4">Putative cold-shock DNA-binding protein</fullName>
    </submittedName>
</protein>
<evidence type="ECO:0000256" key="1">
    <source>
        <dbReference type="ARBA" id="ARBA00022553"/>
    </source>
</evidence>
<dbReference type="InterPro" id="IPR008613">
    <property type="entry name" value="Excalibur_Ca-bd_domain"/>
</dbReference>
<dbReference type="AlphaFoldDB" id="A0A2S6HKQ4"/>
<accession>A0A2S6HKQ4</accession>
<dbReference type="PROSITE" id="PS51857">
    <property type="entry name" value="CSD_2"/>
    <property type="match status" value="1"/>
</dbReference>
<name>A0A2S6HKQ4_9GAMM</name>
<dbReference type="SMART" id="SM00357">
    <property type="entry name" value="CSP"/>
    <property type="match status" value="1"/>
</dbReference>
<dbReference type="PANTHER" id="PTHR12962">
    <property type="entry name" value="CALCIUM-REGULATED HEAT STABLE PROTEIN CRHSP-24-RELATED"/>
    <property type="match status" value="1"/>
</dbReference>
<evidence type="ECO:0000313" key="5">
    <source>
        <dbReference type="Proteomes" id="UP000240010"/>
    </source>
</evidence>
<dbReference type="Proteomes" id="UP000240010">
    <property type="component" value="Unassembled WGS sequence"/>
</dbReference>
<dbReference type="Pfam" id="PF05901">
    <property type="entry name" value="Excalibur"/>
    <property type="match status" value="1"/>
</dbReference>
<dbReference type="RefSeq" id="WP_219821242.1">
    <property type="nucleotide sequence ID" value="NZ_PTIZ01000001.1"/>
</dbReference>
<keyword evidence="4" id="KW-0238">DNA-binding</keyword>
<keyword evidence="1" id="KW-0597">Phosphoprotein</keyword>
<dbReference type="GO" id="GO:0043488">
    <property type="term" value="P:regulation of mRNA stability"/>
    <property type="evidence" value="ECO:0007669"/>
    <property type="project" value="TreeGrafter"/>
</dbReference>
<dbReference type="InterPro" id="IPR012340">
    <property type="entry name" value="NA-bd_OB-fold"/>
</dbReference>
<evidence type="ECO:0000313" key="4">
    <source>
        <dbReference type="EMBL" id="PPK77953.1"/>
    </source>
</evidence>
<gene>
    <name evidence="4" type="ORF">B0F87_101335</name>
</gene>
<feature type="transmembrane region" description="Helical" evidence="2">
    <location>
        <begin position="90"/>
        <end position="108"/>
    </location>
</feature>
<keyword evidence="2" id="KW-0472">Membrane</keyword>
<dbReference type="SUPFAM" id="SSF50249">
    <property type="entry name" value="Nucleic acid-binding proteins"/>
    <property type="match status" value="1"/>
</dbReference>
<feature type="domain" description="CSD" evidence="3">
    <location>
        <begin position="4"/>
        <end position="69"/>
    </location>
</feature>
<reference evidence="4 5" key="1">
    <citation type="submission" date="2018-02" db="EMBL/GenBank/DDBJ databases">
        <title>Subsurface microbial communities from deep shales in Ohio and West Virginia, USA.</title>
        <authorList>
            <person name="Wrighton K."/>
        </authorList>
    </citation>
    <scope>NUCLEOTIDE SEQUENCE [LARGE SCALE GENOMIC DNA]</scope>
    <source>
        <strain evidence="4 5">OWC-DMM</strain>
    </source>
</reference>